<evidence type="ECO:0000259" key="5">
    <source>
        <dbReference type="Pfam" id="PF08281"/>
    </source>
</evidence>
<dbReference type="InterPro" id="IPR013324">
    <property type="entry name" value="RNA_pol_sigma_r3/r4-like"/>
</dbReference>
<accession>I0GUJ3</accession>
<keyword evidence="2" id="KW-0731">Sigma factor</keyword>
<name>I0GUJ3_SELRL</name>
<keyword evidence="4" id="KW-0804">Transcription</keyword>
<evidence type="ECO:0000313" key="8">
    <source>
        <dbReference type="Proteomes" id="UP000007887"/>
    </source>
</evidence>
<keyword evidence="1" id="KW-0805">Transcription regulation</keyword>
<evidence type="ECO:0000256" key="4">
    <source>
        <dbReference type="ARBA" id="ARBA00023163"/>
    </source>
</evidence>
<dbReference type="SUPFAM" id="SSF88946">
    <property type="entry name" value="Sigma2 domain of RNA polymerase sigma factors"/>
    <property type="match status" value="1"/>
</dbReference>
<dbReference type="PANTHER" id="PTHR30385">
    <property type="entry name" value="SIGMA FACTOR F FLAGELLAR"/>
    <property type="match status" value="1"/>
</dbReference>
<dbReference type="NCBIfam" id="TIGR02937">
    <property type="entry name" value="sigma70-ECF"/>
    <property type="match status" value="1"/>
</dbReference>
<dbReference type="Proteomes" id="UP000007887">
    <property type="component" value="Chromosome"/>
</dbReference>
<organism evidence="7 8">
    <name type="scientific">Selenomonas ruminantium subsp. lactilytica (strain NBRC 103574 / TAM6421)</name>
    <dbReference type="NCBI Taxonomy" id="927704"/>
    <lineage>
        <taxon>Bacteria</taxon>
        <taxon>Bacillati</taxon>
        <taxon>Bacillota</taxon>
        <taxon>Negativicutes</taxon>
        <taxon>Selenomonadales</taxon>
        <taxon>Selenomonadaceae</taxon>
        <taxon>Selenomonas</taxon>
    </lineage>
</organism>
<dbReference type="Gene3D" id="1.10.1740.10">
    <property type="match status" value="1"/>
</dbReference>
<dbReference type="AlphaFoldDB" id="I0GUJ3"/>
<dbReference type="HOGENOM" id="CLU_107557_0_0_9"/>
<dbReference type="InterPro" id="IPR014284">
    <property type="entry name" value="RNA_pol_sigma-70_dom"/>
</dbReference>
<evidence type="ECO:0000313" key="7">
    <source>
        <dbReference type="EMBL" id="BAL84430.1"/>
    </source>
</evidence>
<dbReference type="InterPro" id="IPR013249">
    <property type="entry name" value="RNA_pol_sigma70_r4_t2"/>
</dbReference>
<dbReference type="eggNOG" id="COG1595">
    <property type="taxonomic scope" value="Bacteria"/>
</dbReference>
<feature type="domain" description="Helix-turn-helix conjugative transposon-like" evidence="6">
    <location>
        <begin position="9"/>
        <end position="68"/>
    </location>
</feature>
<dbReference type="GO" id="GO:0006352">
    <property type="term" value="P:DNA-templated transcription initiation"/>
    <property type="evidence" value="ECO:0007669"/>
    <property type="project" value="InterPro"/>
</dbReference>
<evidence type="ECO:0000256" key="1">
    <source>
        <dbReference type="ARBA" id="ARBA00023015"/>
    </source>
</evidence>
<dbReference type="PATRIC" id="fig|927704.6.peg.2810"/>
<dbReference type="Pfam" id="PF12645">
    <property type="entry name" value="HTH_16"/>
    <property type="match status" value="1"/>
</dbReference>
<dbReference type="InterPro" id="IPR036388">
    <property type="entry name" value="WH-like_DNA-bd_sf"/>
</dbReference>
<protein>
    <submittedName>
        <fullName evidence="7">Putative RNA polymerase sigma factor</fullName>
    </submittedName>
</protein>
<evidence type="ECO:0000256" key="3">
    <source>
        <dbReference type="ARBA" id="ARBA00023125"/>
    </source>
</evidence>
<dbReference type="GO" id="GO:0016987">
    <property type="term" value="F:sigma factor activity"/>
    <property type="evidence" value="ECO:0007669"/>
    <property type="project" value="UniProtKB-KW"/>
</dbReference>
<dbReference type="InterPro" id="IPR013325">
    <property type="entry name" value="RNA_pol_sigma_r2"/>
</dbReference>
<evidence type="ECO:0000256" key="2">
    <source>
        <dbReference type="ARBA" id="ARBA00023082"/>
    </source>
</evidence>
<keyword evidence="3" id="KW-0238">DNA-binding</keyword>
<dbReference type="InterPro" id="IPR024760">
    <property type="entry name" value="HTH_dom_conjug_TS-like"/>
</dbReference>
<reference evidence="7 8" key="1">
    <citation type="submission" date="2011-10" db="EMBL/GenBank/DDBJ databases">
        <title>Whole genome sequence of Selenomonas ruminantium subsp. lactilytica TAM6421.</title>
        <authorList>
            <person name="Oguchi A."/>
            <person name="Ankai A."/>
            <person name="Kaneko J."/>
            <person name="Yamada-Narita S."/>
            <person name="Fukui S."/>
            <person name="Takahashi M."/>
            <person name="Onodera T."/>
            <person name="Kojima S."/>
            <person name="Fushimi T."/>
            <person name="Abe N."/>
            <person name="Kamio Y."/>
            <person name="Yamazaki S."/>
            <person name="Fujita N."/>
        </authorList>
    </citation>
    <scope>NUCLEOTIDE SEQUENCE [LARGE SCALE GENOMIC DNA]</scope>
    <source>
        <strain evidence="8">NBRC 103574 / TAM6421</strain>
    </source>
</reference>
<dbReference type="GO" id="GO:0003677">
    <property type="term" value="F:DNA binding"/>
    <property type="evidence" value="ECO:0007669"/>
    <property type="project" value="UniProtKB-KW"/>
</dbReference>
<gene>
    <name evidence="7" type="ordered locus">SELR_27220</name>
</gene>
<feature type="domain" description="RNA polymerase sigma factor 70 region 4 type 2" evidence="5">
    <location>
        <begin position="135"/>
        <end position="187"/>
    </location>
</feature>
<evidence type="ECO:0000259" key="6">
    <source>
        <dbReference type="Pfam" id="PF12645"/>
    </source>
</evidence>
<dbReference type="Pfam" id="PF08281">
    <property type="entry name" value="Sigma70_r4_2"/>
    <property type="match status" value="1"/>
</dbReference>
<dbReference type="OrthoDB" id="1669753at2"/>
<proteinExistence type="predicted"/>
<dbReference type="Gene3D" id="1.10.10.10">
    <property type="entry name" value="Winged helix-like DNA-binding domain superfamily/Winged helix DNA-binding domain"/>
    <property type="match status" value="1"/>
</dbReference>
<dbReference type="EMBL" id="AP012292">
    <property type="protein sequence ID" value="BAL84430.1"/>
    <property type="molecule type" value="Genomic_DNA"/>
</dbReference>
<sequence length="200" mass="22459">MYSEKDEKELIRRAQKGDNQAVCQLLAAYEGLIKNMSRRYSHTPTGRAIADDAQGILLLAFMEALRDFQPEGPVHFAAFLRSRLHSAIYQAFRTACRYNQRTAHPQTATEDEAGDWYDMIPGTAPSPEHQVTARDELTQICRQLSEAEKRLLSMSCLQGLTQSRIARLLHRSPGTISKQLQKLRAHLQAITGMATACPCT</sequence>
<dbReference type="KEGG" id="sri:SELR_27220"/>
<dbReference type="SUPFAM" id="SSF88659">
    <property type="entry name" value="Sigma3 and sigma4 domains of RNA polymerase sigma factors"/>
    <property type="match status" value="1"/>
</dbReference>
<dbReference type="RefSeq" id="WP_014425847.1">
    <property type="nucleotide sequence ID" value="NC_017068.1"/>
</dbReference>